<evidence type="ECO:0000259" key="3">
    <source>
        <dbReference type="PROSITE" id="PS50977"/>
    </source>
</evidence>
<proteinExistence type="predicted"/>
<dbReference type="PANTHER" id="PTHR43479">
    <property type="entry name" value="ACREF/ENVCD OPERON REPRESSOR-RELATED"/>
    <property type="match status" value="1"/>
</dbReference>
<evidence type="ECO:0000256" key="1">
    <source>
        <dbReference type="ARBA" id="ARBA00023125"/>
    </source>
</evidence>
<dbReference type="AlphaFoldDB" id="A0A841AJ52"/>
<evidence type="ECO:0000313" key="4">
    <source>
        <dbReference type="EMBL" id="MBB5842464.1"/>
    </source>
</evidence>
<dbReference type="EMBL" id="JACHMJ010000001">
    <property type="protein sequence ID" value="MBB5842464.1"/>
    <property type="molecule type" value="Genomic_DNA"/>
</dbReference>
<dbReference type="SUPFAM" id="SSF46689">
    <property type="entry name" value="Homeodomain-like"/>
    <property type="match status" value="1"/>
</dbReference>
<gene>
    <name evidence="4" type="ORF">HD599_000787</name>
</gene>
<dbReference type="InterPro" id="IPR050624">
    <property type="entry name" value="HTH-type_Tx_Regulator"/>
</dbReference>
<dbReference type="Gene3D" id="1.10.357.10">
    <property type="entry name" value="Tetracycline Repressor, domain 2"/>
    <property type="match status" value="1"/>
</dbReference>
<dbReference type="InterPro" id="IPR009057">
    <property type="entry name" value="Homeodomain-like_sf"/>
</dbReference>
<dbReference type="Proteomes" id="UP000536685">
    <property type="component" value="Unassembled WGS sequence"/>
</dbReference>
<evidence type="ECO:0000256" key="2">
    <source>
        <dbReference type="PROSITE-ProRule" id="PRU00335"/>
    </source>
</evidence>
<feature type="domain" description="HTH tetR-type" evidence="3">
    <location>
        <begin position="7"/>
        <end position="67"/>
    </location>
</feature>
<organism evidence="4 5">
    <name type="scientific">Conyzicola lurida</name>
    <dbReference type="NCBI Taxonomy" id="1172621"/>
    <lineage>
        <taxon>Bacteria</taxon>
        <taxon>Bacillati</taxon>
        <taxon>Actinomycetota</taxon>
        <taxon>Actinomycetes</taxon>
        <taxon>Micrococcales</taxon>
        <taxon>Microbacteriaceae</taxon>
        <taxon>Conyzicola</taxon>
    </lineage>
</organism>
<keyword evidence="5" id="KW-1185">Reference proteome</keyword>
<dbReference type="GO" id="GO:0003677">
    <property type="term" value="F:DNA binding"/>
    <property type="evidence" value="ECO:0007669"/>
    <property type="project" value="UniProtKB-UniRule"/>
</dbReference>
<protein>
    <submittedName>
        <fullName evidence="4">AcrR family transcriptional regulator</fullName>
    </submittedName>
</protein>
<dbReference type="RefSeq" id="WP_184233823.1">
    <property type="nucleotide sequence ID" value="NZ_JACHMJ010000001.1"/>
</dbReference>
<name>A0A841AJ52_9MICO</name>
<accession>A0A841AJ52</accession>
<dbReference type="PROSITE" id="PS50977">
    <property type="entry name" value="HTH_TETR_2"/>
    <property type="match status" value="1"/>
</dbReference>
<reference evidence="4 5" key="1">
    <citation type="submission" date="2020-08" db="EMBL/GenBank/DDBJ databases">
        <title>Sequencing the genomes of 1000 actinobacteria strains.</title>
        <authorList>
            <person name="Klenk H.-P."/>
        </authorList>
    </citation>
    <scope>NUCLEOTIDE SEQUENCE [LARGE SCALE GENOMIC DNA]</scope>
    <source>
        <strain evidence="4 5">DSM 105784</strain>
    </source>
</reference>
<dbReference type="Pfam" id="PF00440">
    <property type="entry name" value="TetR_N"/>
    <property type="match status" value="1"/>
</dbReference>
<feature type="DNA-binding region" description="H-T-H motif" evidence="2">
    <location>
        <begin position="30"/>
        <end position="49"/>
    </location>
</feature>
<comment type="caution">
    <text evidence="4">The sequence shown here is derived from an EMBL/GenBank/DDBJ whole genome shotgun (WGS) entry which is preliminary data.</text>
</comment>
<evidence type="ECO:0000313" key="5">
    <source>
        <dbReference type="Proteomes" id="UP000536685"/>
    </source>
</evidence>
<dbReference type="InterPro" id="IPR001647">
    <property type="entry name" value="HTH_TetR"/>
</dbReference>
<dbReference type="PANTHER" id="PTHR43479:SF11">
    <property type="entry name" value="ACREF_ENVCD OPERON REPRESSOR-RELATED"/>
    <property type="match status" value="1"/>
</dbReference>
<keyword evidence="1 2" id="KW-0238">DNA-binding</keyword>
<sequence>MVDARILNTEAALSSAIISLASATPVSRITVSDVTREAAINRATFYSHFASPSELLASVLTADLKRIQVLDHEARASGEEPAPIVTRRAIENSANHIDRYLSVYRLALSDSTDGTIHHVLGTEFMQSSLEHILNSVPPEKVPGDPRLVAAFVGYGLVGAIEFAVASDEWDKDRVADVLMAMLPSWWD</sequence>